<sequence>MVALGGVCTHDLHRNNGRDCRSGCLDLDGRTVWARACCGGYSRHYWDVEVRIVKPASHFRICMPSVEREVAELCDTSLPRAFRPVSLVFISPIVSPATKRVASDRLQNVTYSLDLAAQTCTCPDFVEVRGNLAKSGELGRLCKHLVRALNERHAFDSANNWVRAIVNAGHGAPYIAWEVSLPTAKPMLVTVGNSREWLNVFAHMKRNGERYSEASGPIEQFGWSLGGHRWSYGQGPAGASEIRPFLKQLDGVDFDALLRGDNRSRPPQSATTFVVGTAPSFPVPTAKTAVSSAAPSARPQTPGKPRSALGRLIGLLHR</sequence>
<gene>
    <name evidence="4" type="ORF">SAMN05877831_108145</name>
</gene>
<feature type="domain" description="SWIM-type" evidence="3">
    <location>
        <begin position="111"/>
        <end position="153"/>
    </location>
</feature>
<keyword evidence="5" id="KW-1185">Reference proteome</keyword>
<keyword evidence="1" id="KW-0479">Metal-binding</keyword>
<name>A0A285SRX8_9RHOB</name>
<proteinExistence type="predicted"/>
<evidence type="ECO:0000313" key="4">
    <source>
        <dbReference type="EMBL" id="SOC11019.1"/>
    </source>
</evidence>
<evidence type="ECO:0000256" key="1">
    <source>
        <dbReference type="PROSITE-ProRule" id="PRU00325"/>
    </source>
</evidence>
<protein>
    <submittedName>
        <fullName evidence="4">SWIM zinc finger</fullName>
    </submittedName>
</protein>
<dbReference type="PROSITE" id="PS50966">
    <property type="entry name" value="ZF_SWIM"/>
    <property type="match status" value="1"/>
</dbReference>
<feature type="region of interest" description="Disordered" evidence="2">
    <location>
        <begin position="289"/>
        <end position="310"/>
    </location>
</feature>
<dbReference type="InterPro" id="IPR007527">
    <property type="entry name" value="Znf_SWIM"/>
</dbReference>
<accession>A0A285SRX8</accession>
<keyword evidence="1" id="KW-0863">Zinc-finger</keyword>
<dbReference type="EMBL" id="OBMT01000008">
    <property type="protein sequence ID" value="SOC11019.1"/>
    <property type="molecule type" value="Genomic_DNA"/>
</dbReference>
<evidence type="ECO:0000256" key="2">
    <source>
        <dbReference type="SAM" id="MobiDB-lite"/>
    </source>
</evidence>
<organism evidence="4 5">
    <name type="scientific">Rhodobacter maris</name>
    <dbReference type="NCBI Taxonomy" id="446682"/>
    <lineage>
        <taxon>Bacteria</taxon>
        <taxon>Pseudomonadati</taxon>
        <taxon>Pseudomonadota</taxon>
        <taxon>Alphaproteobacteria</taxon>
        <taxon>Rhodobacterales</taxon>
        <taxon>Rhodobacter group</taxon>
        <taxon>Rhodobacter</taxon>
    </lineage>
</organism>
<evidence type="ECO:0000313" key="5">
    <source>
        <dbReference type="Proteomes" id="UP000219111"/>
    </source>
</evidence>
<dbReference type="Proteomes" id="UP000219111">
    <property type="component" value="Unassembled WGS sequence"/>
</dbReference>
<dbReference type="AlphaFoldDB" id="A0A285SRX8"/>
<keyword evidence="1" id="KW-0862">Zinc</keyword>
<dbReference type="GO" id="GO:0008270">
    <property type="term" value="F:zinc ion binding"/>
    <property type="evidence" value="ECO:0007669"/>
    <property type="project" value="UniProtKB-KW"/>
</dbReference>
<reference evidence="5" key="1">
    <citation type="submission" date="2017-08" db="EMBL/GenBank/DDBJ databases">
        <authorList>
            <person name="Varghese N."/>
            <person name="Submissions S."/>
        </authorList>
    </citation>
    <scope>NUCLEOTIDE SEQUENCE [LARGE SCALE GENOMIC DNA]</scope>
    <source>
        <strain evidence="5">JA276</strain>
    </source>
</reference>
<evidence type="ECO:0000259" key="3">
    <source>
        <dbReference type="PROSITE" id="PS50966"/>
    </source>
</evidence>